<evidence type="ECO:0000256" key="2">
    <source>
        <dbReference type="ARBA" id="ARBA00023125"/>
    </source>
</evidence>
<keyword evidence="6" id="KW-1185">Reference proteome</keyword>
<dbReference type="Pfam" id="PF00486">
    <property type="entry name" value="Trans_reg_C"/>
    <property type="match status" value="1"/>
</dbReference>
<dbReference type="RefSeq" id="WP_220563563.1">
    <property type="nucleotide sequence ID" value="NZ_CP074133.1"/>
</dbReference>
<dbReference type="InterPro" id="IPR027417">
    <property type="entry name" value="P-loop_NTPase"/>
</dbReference>
<evidence type="ECO:0000256" key="3">
    <source>
        <dbReference type="PROSITE-ProRule" id="PRU01091"/>
    </source>
</evidence>
<feature type="domain" description="OmpR/PhoB-type" evidence="4">
    <location>
        <begin position="1"/>
        <end position="96"/>
    </location>
</feature>
<dbReference type="PANTHER" id="PTHR47691">
    <property type="entry name" value="REGULATOR-RELATED"/>
    <property type="match status" value="1"/>
</dbReference>
<accession>A0ABX8BK16</accession>
<evidence type="ECO:0000256" key="1">
    <source>
        <dbReference type="ARBA" id="ARBA00005820"/>
    </source>
</evidence>
<dbReference type="PROSITE" id="PS51755">
    <property type="entry name" value="OMPR_PHOB"/>
    <property type="match status" value="1"/>
</dbReference>
<dbReference type="InterPro" id="IPR058852">
    <property type="entry name" value="HTH_77"/>
</dbReference>
<name>A0ABX8BK16_9ACTN</name>
<dbReference type="SUPFAM" id="SSF48452">
    <property type="entry name" value="TPR-like"/>
    <property type="match status" value="3"/>
</dbReference>
<dbReference type="InterPro" id="IPR005158">
    <property type="entry name" value="BTAD"/>
</dbReference>
<dbReference type="Gene3D" id="3.40.50.300">
    <property type="entry name" value="P-loop containing nucleotide triphosphate hydrolases"/>
    <property type="match status" value="1"/>
</dbReference>
<feature type="DNA-binding region" description="OmpR/PhoB-type" evidence="3">
    <location>
        <begin position="1"/>
        <end position="96"/>
    </location>
</feature>
<reference evidence="5 6" key="1">
    <citation type="submission" date="2021-05" db="EMBL/GenBank/DDBJ databases">
        <title>Direct Submission.</title>
        <authorList>
            <person name="Li K."/>
            <person name="Gao J."/>
        </authorList>
    </citation>
    <scope>NUCLEOTIDE SEQUENCE [LARGE SCALE GENOMIC DNA]</scope>
    <source>
        <strain evidence="5 6">Mg02</strain>
    </source>
</reference>
<dbReference type="PRINTS" id="PR00364">
    <property type="entry name" value="DISEASERSIST"/>
</dbReference>
<sequence length="1076" mass="113447">MRFGVLGPLAVWTDEGTPVRVPEVKVRTLLTALLMEPGRVVSTDRLAHHLWGEAPPADPTNTLQTKVSQLRRALERAEPGGRGLVVRRPPGYALEVAADGVDAGRFSALVERARATADPRARAALLSEALDLWRGPAFADLPDTGSADAAAVRWEELRLTAVEDLARARLEVGEHAPAAEGLAEQVREHPLRERLRALHMLALYRSGRPAEALSSYADLRERLAGELGADPGPEVAELHLRILDQDPGLAGPAAALPPGRGGDLPVPPTALVGRAAELGRVTGLVDRHRLVTLTGPGGVGKTRLALAVAEARSADHPDGVWLVELAGLRPERESGAGPDAVAEEVGAVLGLRGRGTSETDPVARLCDALSARRALLLLDNCEHVVESAAGTVAALLRAAPGLRILATTREPLSVDGEVLESVDPLDLPGTGDGPDAALESDAVRLFAERAAAAAPGFRLTDDNAAAVVTLCRRLDGIPLALELAAARIRTLGAHGLLERIDDRFRLLAGRRRDAPARQRTLRAVIDWSWDLASEAERAVLRRLSVHAEGCTLEAAEAVCAGPGVAAEDVLDLLERLVERSLVVAVPDPDRPRFRLLETVGDYAAERLVEAGERDAARRAHAAYYTALAERADPHLTGRGQGRRLLLLDAETANLRAALHHSLELGDTETALRLALADTWHLFLRGRFGEALQRFAAVGARTPGTRTGSPSAREVRAAFSRAALELYVHGTAASGPVPSLPAAAVPDDPTGRAALARAVWFLGSAHMGFGDLGVAEDLVGRALRDARALGDTWVEAAALATRANIAHFRGDLPGLLNDGERSLALFDGLGDGWGRLQALDALAVHAEIRGDLERTAAVRREAVGVAEGLMLWSELARHLAGLGRVALLERDFDRADDFHGRSLRVAVEHGDPAGQEFAAIGLGMAARRRGDPAGAEGHLGPWLAWNLRLGAEPGAAFVLAELGFCAEQRGDAAQALDLHRRGLASALRVGDPRAVALALEGTAGALALGGDAERAASLLGTAAAARESLGAPLPEAERGDVDRIARRAAGALGEDAYEAAFARGRAVPLPSRVEEVG</sequence>
<dbReference type="EMBL" id="CP074133">
    <property type="protein sequence ID" value="QUX22347.1"/>
    <property type="molecule type" value="Genomic_DNA"/>
</dbReference>
<evidence type="ECO:0000313" key="5">
    <source>
        <dbReference type="EMBL" id="QUX22347.1"/>
    </source>
</evidence>
<protein>
    <submittedName>
        <fullName evidence="5">Winged helix-turn-helix domain-containing protein</fullName>
    </submittedName>
</protein>
<dbReference type="PANTHER" id="PTHR47691:SF3">
    <property type="entry name" value="HTH-TYPE TRANSCRIPTIONAL REGULATOR RV0890C-RELATED"/>
    <property type="match status" value="1"/>
</dbReference>
<keyword evidence="2 3" id="KW-0238">DNA-binding</keyword>
<dbReference type="Gene3D" id="1.25.40.10">
    <property type="entry name" value="Tetratricopeptide repeat domain"/>
    <property type="match status" value="2"/>
</dbReference>
<proteinExistence type="inferred from homology"/>
<dbReference type="InterPro" id="IPR016032">
    <property type="entry name" value="Sig_transdc_resp-reg_C-effctor"/>
</dbReference>
<evidence type="ECO:0000313" key="6">
    <source>
        <dbReference type="Proteomes" id="UP000676079"/>
    </source>
</evidence>
<dbReference type="InterPro" id="IPR001867">
    <property type="entry name" value="OmpR/PhoB-type_DNA-bd"/>
</dbReference>
<dbReference type="InterPro" id="IPR036388">
    <property type="entry name" value="WH-like_DNA-bd_sf"/>
</dbReference>
<dbReference type="InterPro" id="IPR011990">
    <property type="entry name" value="TPR-like_helical_dom_sf"/>
</dbReference>
<organism evidence="5 6">
    <name type="scientific">Nocardiopsis changdeensis</name>
    <dbReference type="NCBI Taxonomy" id="2831969"/>
    <lineage>
        <taxon>Bacteria</taxon>
        <taxon>Bacillati</taxon>
        <taxon>Actinomycetota</taxon>
        <taxon>Actinomycetes</taxon>
        <taxon>Streptosporangiales</taxon>
        <taxon>Nocardiopsidaceae</taxon>
        <taxon>Nocardiopsis</taxon>
    </lineage>
</organism>
<dbReference type="SMART" id="SM00862">
    <property type="entry name" value="Trans_reg_C"/>
    <property type="match status" value="1"/>
</dbReference>
<dbReference type="Pfam" id="PF03704">
    <property type="entry name" value="BTAD"/>
    <property type="match status" value="1"/>
</dbReference>
<dbReference type="Pfam" id="PF25872">
    <property type="entry name" value="HTH_77"/>
    <property type="match status" value="1"/>
</dbReference>
<evidence type="ECO:0000259" key="4">
    <source>
        <dbReference type="PROSITE" id="PS51755"/>
    </source>
</evidence>
<dbReference type="Proteomes" id="UP000676079">
    <property type="component" value="Chromosome"/>
</dbReference>
<dbReference type="SUPFAM" id="SSF46894">
    <property type="entry name" value="C-terminal effector domain of the bipartite response regulators"/>
    <property type="match status" value="1"/>
</dbReference>
<gene>
    <name evidence="5" type="ORF">KGD84_29105</name>
</gene>
<comment type="similarity">
    <text evidence="1">Belongs to the AfsR/DnrI/RedD regulatory family.</text>
</comment>
<dbReference type="CDD" id="cd15831">
    <property type="entry name" value="BTAD"/>
    <property type="match status" value="1"/>
</dbReference>
<dbReference type="SUPFAM" id="SSF52540">
    <property type="entry name" value="P-loop containing nucleoside triphosphate hydrolases"/>
    <property type="match status" value="1"/>
</dbReference>
<dbReference type="Gene3D" id="1.10.10.10">
    <property type="entry name" value="Winged helix-like DNA-binding domain superfamily/Winged helix DNA-binding domain"/>
    <property type="match status" value="1"/>
</dbReference>
<dbReference type="SMART" id="SM01043">
    <property type="entry name" value="BTAD"/>
    <property type="match status" value="1"/>
</dbReference>